<sequence>MKKNKEKKKKIIKKIKKIIKKNNNIIISKYNLIKNNKITILRKEAKKLNIFIRVFKNNLFIKSIINTKFEIIKNKIKNQLIYSISNNLLNNIKLLSNFYINNKNFKLKYCIYKNKIIEKKDILSLSKINNKKEILIKLLWIISKYPILNFLKIINYLIIKKKNEY</sequence>
<gene>
    <name evidence="5" type="primary">rplJ</name>
    <name evidence="5" type="ordered locus">ZICARI_048</name>
</gene>
<evidence type="ECO:0000256" key="3">
    <source>
        <dbReference type="ARBA" id="ARBA00035202"/>
    </source>
</evidence>
<dbReference type="AlphaFoldDB" id="E0TIP4"/>
<dbReference type="STRING" id="871271.ZICARI_048"/>
<evidence type="ECO:0000256" key="2">
    <source>
        <dbReference type="ARBA" id="ARBA00008889"/>
    </source>
</evidence>
<dbReference type="Pfam" id="PF00466">
    <property type="entry name" value="Ribosomal_L10"/>
    <property type="match status" value="1"/>
</dbReference>
<dbReference type="InterPro" id="IPR001790">
    <property type="entry name" value="Ribosomal_uL10"/>
</dbReference>
<comment type="function">
    <text evidence="1">Forms part of the ribosomal stalk, playing a central role in the interaction of the ribosome with GTP-bound translation factors.</text>
</comment>
<protein>
    <recommendedName>
        <fullName evidence="3">Large ribosomal subunit protein uL10</fullName>
    </recommendedName>
    <alternativeName>
        <fullName evidence="4">50S ribosomal protein L10</fullName>
    </alternativeName>
</protein>
<reference evidence="5 6" key="1">
    <citation type="journal article" date="2010" name="Genome Biol. Evol.">
        <title>Functional convergence in reduced genomes of bacterial symbionts spanning 200 My of evolution.</title>
        <authorList>
            <person name="McCutcheon J.P."/>
            <person name="Moran N.A."/>
        </authorList>
    </citation>
    <scope>NUCLEOTIDE SEQUENCE [LARGE SCALE GENOMIC DNA]</scope>
    <source>
        <strain evidence="5 6">CARI</strain>
    </source>
</reference>
<evidence type="ECO:0000256" key="1">
    <source>
        <dbReference type="ARBA" id="ARBA00002633"/>
    </source>
</evidence>
<dbReference type="EMBL" id="CP002161">
    <property type="protein sequence ID" value="ADM89671.1"/>
    <property type="molecule type" value="Genomic_DNA"/>
</dbReference>
<organism evidence="5 6">
    <name type="scientific">Zinderia insecticola (strain CARI)</name>
    <dbReference type="NCBI Taxonomy" id="871271"/>
    <lineage>
        <taxon>Bacteria</taxon>
        <taxon>Pseudomonadati</taxon>
        <taxon>Pseudomonadota</taxon>
        <taxon>Betaproteobacteria</taxon>
        <taxon>Burkholderiales</taxon>
        <taxon>Oxalobacteraceae</taxon>
        <taxon>Candidatus Zinderia</taxon>
    </lineage>
</organism>
<dbReference type="HOGENOM" id="CLU_1610159_0_0_4"/>
<keyword evidence="6" id="KW-1185">Reference proteome</keyword>
<dbReference type="SUPFAM" id="SSF160369">
    <property type="entry name" value="Ribosomal protein L10-like"/>
    <property type="match status" value="1"/>
</dbReference>
<comment type="similarity">
    <text evidence="2">Belongs to the universal ribosomal protein uL10 family.</text>
</comment>
<name>E0TIP4_ZINIC</name>
<evidence type="ECO:0000313" key="6">
    <source>
        <dbReference type="Proteomes" id="UP000001303"/>
    </source>
</evidence>
<dbReference type="Gene3D" id="3.30.70.1730">
    <property type="match status" value="1"/>
</dbReference>
<dbReference type="InterPro" id="IPR043141">
    <property type="entry name" value="Ribosomal_uL10-like_sf"/>
</dbReference>
<evidence type="ECO:0000256" key="4">
    <source>
        <dbReference type="ARBA" id="ARBA00035502"/>
    </source>
</evidence>
<reference key="2">
    <citation type="submission" date="2010-08" db="EMBL/GenBank/DDBJ databases">
        <title>Functional convergence in reduced genomes of bacterial symbionts spanning 200 million years of evolution.</title>
        <authorList>
            <person name="McCutcheon J.P."/>
            <person name="Moran N.A."/>
        </authorList>
    </citation>
    <scope>NUCLEOTIDE SEQUENCE</scope>
    <source>
        <strain>CARI</strain>
    </source>
</reference>
<dbReference type="Proteomes" id="UP000001303">
    <property type="component" value="Chromosome"/>
</dbReference>
<proteinExistence type="inferred from homology"/>
<evidence type="ECO:0000313" key="5">
    <source>
        <dbReference type="EMBL" id="ADM89671.1"/>
    </source>
</evidence>
<accession>E0TIP4</accession>
<dbReference type="KEGG" id="zin:ZICARI_048"/>